<dbReference type="GO" id="GO:0003700">
    <property type="term" value="F:DNA-binding transcription factor activity"/>
    <property type="evidence" value="ECO:0007669"/>
    <property type="project" value="InterPro"/>
</dbReference>
<protein>
    <submittedName>
        <fullName evidence="9">Ferric uptake regulator, Fur family</fullName>
    </submittedName>
</protein>
<name>E4RLG4_HALHG</name>
<dbReference type="KEGG" id="has:Halsa_1451"/>
<feature type="binding site" evidence="7">
    <location>
        <position position="141"/>
    </location>
    <ligand>
        <name>Zn(2+)</name>
        <dbReference type="ChEBI" id="CHEBI:29105"/>
    </ligand>
</feature>
<evidence type="ECO:0000256" key="7">
    <source>
        <dbReference type="PIRSR" id="PIRSR602481-1"/>
    </source>
</evidence>
<feature type="binding site" evidence="8">
    <location>
        <position position="130"/>
    </location>
    <ligand>
        <name>Fe cation</name>
        <dbReference type="ChEBI" id="CHEBI:24875"/>
    </ligand>
</feature>
<evidence type="ECO:0000256" key="5">
    <source>
        <dbReference type="ARBA" id="ARBA00023125"/>
    </source>
</evidence>
<dbReference type="PANTHER" id="PTHR33202">
    <property type="entry name" value="ZINC UPTAKE REGULATION PROTEIN"/>
    <property type="match status" value="1"/>
</dbReference>
<dbReference type="Gene3D" id="3.30.1490.190">
    <property type="match status" value="1"/>
</dbReference>
<dbReference type="CDD" id="cd07153">
    <property type="entry name" value="Fur_like"/>
    <property type="match status" value="1"/>
</dbReference>
<evidence type="ECO:0000256" key="2">
    <source>
        <dbReference type="ARBA" id="ARBA00022491"/>
    </source>
</evidence>
<keyword evidence="7" id="KW-0479">Metal-binding</keyword>
<keyword evidence="3 7" id="KW-0862">Zinc</keyword>
<dbReference type="HOGENOM" id="CLU_096072_3_1_9"/>
<dbReference type="GO" id="GO:0045892">
    <property type="term" value="P:negative regulation of DNA-templated transcription"/>
    <property type="evidence" value="ECO:0007669"/>
    <property type="project" value="TreeGrafter"/>
</dbReference>
<dbReference type="InterPro" id="IPR036390">
    <property type="entry name" value="WH_DNA-bd_sf"/>
</dbReference>
<accession>E4RLG4</accession>
<keyword evidence="8" id="KW-0408">Iron</keyword>
<evidence type="ECO:0000256" key="4">
    <source>
        <dbReference type="ARBA" id="ARBA00023015"/>
    </source>
</evidence>
<reference evidence="9 10" key="1">
    <citation type="submission" date="2010-11" db="EMBL/GenBank/DDBJ databases">
        <title>Complete sequence of Halanaerobium sp. sapolanicus.</title>
        <authorList>
            <consortium name="US DOE Joint Genome Institute"/>
            <person name="Lucas S."/>
            <person name="Copeland A."/>
            <person name="Lapidus A."/>
            <person name="Cheng J.-F."/>
            <person name="Bruce D."/>
            <person name="Goodwin L."/>
            <person name="Pitluck S."/>
            <person name="Davenport K."/>
            <person name="Detter J.C."/>
            <person name="Han C."/>
            <person name="Tapia R."/>
            <person name="Land M."/>
            <person name="Hauser L."/>
            <person name="Jeffries C."/>
            <person name="Kyrpides N."/>
            <person name="Ivanova N."/>
            <person name="Mikhailova N."/>
            <person name="Begemann M.B."/>
            <person name="Mormile M.R."/>
            <person name="Wall J.D."/>
            <person name="Elias D.A."/>
            <person name="Woyke T."/>
        </authorList>
    </citation>
    <scope>NUCLEOTIDE SEQUENCE [LARGE SCALE GENOMIC DNA]</scope>
    <source>
        <strain evidence="10">sapolanicus</strain>
    </source>
</reference>
<comment type="cofactor">
    <cofactor evidence="8">
        <name>Mn(2+)</name>
        <dbReference type="ChEBI" id="CHEBI:29035"/>
    </cofactor>
    <cofactor evidence="8">
        <name>Fe(2+)</name>
        <dbReference type="ChEBI" id="CHEBI:29033"/>
    </cofactor>
    <text evidence="8">Binds 1 Mn(2+) or Fe(2+) ion per subunit.</text>
</comment>
<evidence type="ECO:0000256" key="3">
    <source>
        <dbReference type="ARBA" id="ARBA00022833"/>
    </source>
</evidence>
<comment type="cofactor">
    <cofactor evidence="7">
        <name>Zn(2+)</name>
        <dbReference type="ChEBI" id="CHEBI:29105"/>
    </cofactor>
    <text evidence="7">Binds 1 zinc ion per subunit.</text>
</comment>
<proteinExistence type="inferred from homology"/>
<dbReference type="AlphaFoldDB" id="E4RLG4"/>
<dbReference type="GO" id="GO:0008270">
    <property type="term" value="F:zinc ion binding"/>
    <property type="evidence" value="ECO:0007669"/>
    <property type="project" value="TreeGrafter"/>
</dbReference>
<feature type="binding site" evidence="7">
    <location>
        <position position="98"/>
    </location>
    <ligand>
        <name>Zn(2+)</name>
        <dbReference type="ChEBI" id="CHEBI:29105"/>
    </ligand>
</feature>
<dbReference type="OrthoDB" id="8659436at2"/>
<comment type="similarity">
    <text evidence="1">Belongs to the Fur family.</text>
</comment>
<evidence type="ECO:0000256" key="1">
    <source>
        <dbReference type="ARBA" id="ARBA00007957"/>
    </source>
</evidence>
<keyword evidence="2" id="KW-0678">Repressor</keyword>
<keyword evidence="6" id="KW-0804">Transcription</keyword>
<gene>
    <name evidence="9" type="ordered locus">Halsa_1451</name>
</gene>
<dbReference type="InterPro" id="IPR043135">
    <property type="entry name" value="Fur_C"/>
</dbReference>
<evidence type="ECO:0000313" key="10">
    <source>
        <dbReference type="Proteomes" id="UP000007434"/>
    </source>
</evidence>
<dbReference type="PANTHER" id="PTHR33202:SF7">
    <property type="entry name" value="FERRIC UPTAKE REGULATION PROTEIN"/>
    <property type="match status" value="1"/>
</dbReference>
<keyword evidence="10" id="KW-1185">Reference proteome</keyword>
<dbReference type="GO" id="GO:1900376">
    <property type="term" value="P:regulation of secondary metabolite biosynthetic process"/>
    <property type="evidence" value="ECO:0007669"/>
    <property type="project" value="TreeGrafter"/>
</dbReference>
<dbReference type="SUPFAM" id="SSF46785">
    <property type="entry name" value="Winged helix' DNA-binding domain"/>
    <property type="match status" value="1"/>
</dbReference>
<dbReference type="Pfam" id="PF01475">
    <property type="entry name" value="FUR"/>
    <property type="match status" value="1"/>
</dbReference>
<evidence type="ECO:0000256" key="8">
    <source>
        <dbReference type="PIRSR" id="PIRSR602481-2"/>
    </source>
</evidence>
<keyword evidence="5" id="KW-0238">DNA-binding</keyword>
<dbReference type="Gene3D" id="1.10.10.10">
    <property type="entry name" value="Winged helix-like DNA-binding domain superfamily/Winged helix DNA-binding domain"/>
    <property type="match status" value="1"/>
</dbReference>
<keyword evidence="4" id="KW-0805">Transcription regulation</keyword>
<sequence>MKNFKEKFKLKLAENNYKFTRQREIIVETILENENWHFNAEDLFAAVKEKDSEIGMATIYRTLELLEKLDLIHILDFNDDSRVYELYLKDHHHHHLICKGCGKLVEFSDQGIDYFEKELEDKYDFSIDEHKLRFYGYCGDCRDK</sequence>
<feature type="binding site" evidence="7">
    <location>
        <position position="138"/>
    </location>
    <ligand>
        <name>Zn(2+)</name>
        <dbReference type="ChEBI" id="CHEBI:29105"/>
    </ligand>
</feature>
<evidence type="ECO:0000313" key="9">
    <source>
        <dbReference type="EMBL" id="ADQ14878.1"/>
    </source>
</evidence>
<dbReference type="STRING" id="656519.Halsa_1451"/>
<dbReference type="InterPro" id="IPR002481">
    <property type="entry name" value="FUR"/>
</dbReference>
<dbReference type="Proteomes" id="UP000007434">
    <property type="component" value="Chromosome"/>
</dbReference>
<dbReference type="eggNOG" id="COG0735">
    <property type="taxonomic scope" value="Bacteria"/>
</dbReference>
<reference evidence="9 10" key="2">
    <citation type="journal article" date="2011" name="J. Bacteriol.">
        <title>Complete Genome Sequence of the Haloalkaliphilic, Hydrogen Producing Halanaerobium hydrogenoformans.</title>
        <authorList>
            <person name="Brown S.D."/>
            <person name="Begemann M.B."/>
            <person name="Mormile M.R."/>
            <person name="Wall J.D."/>
            <person name="Han C.S."/>
            <person name="Goodwin L.A."/>
            <person name="Pitluck S."/>
            <person name="Land M.L."/>
            <person name="Hauser L.J."/>
            <person name="Elias D.A."/>
        </authorList>
    </citation>
    <scope>NUCLEOTIDE SEQUENCE [LARGE SCALE GENOMIC DNA]</scope>
    <source>
        <strain evidence="10">sapolanicus</strain>
    </source>
</reference>
<evidence type="ECO:0000256" key="6">
    <source>
        <dbReference type="ARBA" id="ARBA00023163"/>
    </source>
</evidence>
<dbReference type="GO" id="GO:0000976">
    <property type="term" value="F:transcription cis-regulatory region binding"/>
    <property type="evidence" value="ECO:0007669"/>
    <property type="project" value="TreeGrafter"/>
</dbReference>
<dbReference type="RefSeq" id="WP_013405958.1">
    <property type="nucleotide sequence ID" value="NC_014654.1"/>
</dbReference>
<dbReference type="EMBL" id="CP002304">
    <property type="protein sequence ID" value="ADQ14878.1"/>
    <property type="molecule type" value="Genomic_DNA"/>
</dbReference>
<dbReference type="InterPro" id="IPR036388">
    <property type="entry name" value="WH-like_DNA-bd_sf"/>
</dbReference>
<feature type="binding site" evidence="7">
    <location>
        <position position="101"/>
    </location>
    <ligand>
        <name>Zn(2+)</name>
        <dbReference type="ChEBI" id="CHEBI:29105"/>
    </ligand>
</feature>
<feature type="binding site" evidence="8">
    <location>
        <position position="92"/>
    </location>
    <ligand>
        <name>Fe cation</name>
        <dbReference type="ChEBI" id="CHEBI:24875"/>
    </ligand>
</feature>
<organism evidence="9 10">
    <name type="scientific">Halanaerobium hydrogeniformans</name>
    <name type="common">Halanaerobium sp. (strain sapolanicus)</name>
    <dbReference type="NCBI Taxonomy" id="656519"/>
    <lineage>
        <taxon>Bacteria</taxon>
        <taxon>Bacillati</taxon>
        <taxon>Bacillota</taxon>
        <taxon>Clostridia</taxon>
        <taxon>Halanaerobiales</taxon>
        <taxon>Halanaerobiaceae</taxon>
        <taxon>Halanaerobium</taxon>
    </lineage>
</organism>